<evidence type="ECO:0000256" key="5">
    <source>
        <dbReference type="ARBA" id="ARBA00023136"/>
    </source>
</evidence>
<comment type="caution">
    <text evidence="9">The sequence shown here is derived from an EMBL/GenBank/DDBJ whole genome shotgun (WGS) entry which is preliminary data.</text>
</comment>
<dbReference type="InterPro" id="IPR051836">
    <property type="entry name" value="Kremen_rcpt"/>
</dbReference>
<dbReference type="EMBL" id="MU864354">
    <property type="protein sequence ID" value="KAK4192558.1"/>
    <property type="molecule type" value="Genomic_DNA"/>
</dbReference>
<keyword evidence="4" id="KW-1133">Transmembrane helix</keyword>
<keyword evidence="5" id="KW-0472">Membrane</keyword>
<sequence length="416" mass="44469">MRVRSGQALWAFLLALLNLISIVDAQAYYGTVQRELAQCGSDNFMNLGCFKNFLTTAGTYFQFDPQGYLPFDPNRSFPGWSPGSNYNNTVTGLDCARVCRGFGYKFASMRDQNCRCGIQLPTGYVATADAVCNQACGGDNGQTCGGGDDAQIYLDPTFAANSQVPTTLSNSNIAQYYKYLGCFYNQGFPTSDSRASTTVADIDACFNLCAGLGYPLAQGSTSRYVTALLKHLGQVRCWCGTTFGNPTELICGENYSTNGNCDINAAGARCCGRGSVAPIYINTELQGCYAPRIPGYKASASDTVYECADPAPGLVGTPKTLVQPPIVTSQLINTKAALIRPPVVSVPNGRSYFLHGCYARNPPTTANGLPGIFNDALGFTILNLTPGTLDNCAAQCNARNYDAFGMVNGRSVFFSL</sequence>
<dbReference type="AlphaFoldDB" id="A0AAN6X1W9"/>
<proteinExistence type="predicted"/>
<evidence type="ECO:0000256" key="4">
    <source>
        <dbReference type="ARBA" id="ARBA00022989"/>
    </source>
</evidence>
<accession>A0AAN6X1W9</accession>
<dbReference type="InterPro" id="IPR002889">
    <property type="entry name" value="WSC_carb-bd"/>
</dbReference>
<evidence type="ECO:0000313" key="9">
    <source>
        <dbReference type="EMBL" id="KAK4192558.1"/>
    </source>
</evidence>
<dbReference type="PANTHER" id="PTHR24269">
    <property type="entry name" value="KREMEN PROTEIN"/>
    <property type="match status" value="1"/>
</dbReference>
<organism evidence="9 10">
    <name type="scientific">Podospora australis</name>
    <dbReference type="NCBI Taxonomy" id="1536484"/>
    <lineage>
        <taxon>Eukaryota</taxon>
        <taxon>Fungi</taxon>
        <taxon>Dikarya</taxon>
        <taxon>Ascomycota</taxon>
        <taxon>Pezizomycotina</taxon>
        <taxon>Sordariomycetes</taxon>
        <taxon>Sordariomycetidae</taxon>
        <taxon>Sordariales</taxon>
        <taxon>Podosporaceae</taxon>
        <taxon>Podospora</taxon>
    </lineage>
</organism>
<feature type="signal peptide" evidence="7">
    <location>
        <begin position="1"/>
        <end position="25"/>
    </location>
</feature>
<evidence type="ECO:0000256" key="1">
    <source>
        <dbReference type="ARBA" id="ARBA00004167"/>
    </source>
</evidence>
<keyword evidence="2" id="KW-0812">Transmembrane</keyword>
<keyword evidence="10" id="KW-1185">Reference proteome</keyword>
<feature type="chain" id="PRO_5042852443" evidence="7">
    <location>
        <begin position="26"/>
        <end position="416"/>
    </location>
</feature>
<keyword evidence="6" id="KW-0325">Glycoprotein</keyword>
<comment type="subcellular location">
    <subcellularLocation>
        <location evidence="1">Membrane</location>
        <topology evidence="1">Single-pass membrane protein</topology>
    </subcellularLocation>
</comment>
<feature type="domain" description="WSC" evidence="8">
    <location>
        <begin position="43"/>
        <end position="156"/>
    </location>
</feature>
<protein>
    <submittedName>
        <fullName evidence="9">WSC domain-containing protein</fullName>
    </submittedName>
</protein>
<dbReference type="PANTHER" id="PTHR24269:SF16">
    <property type="entry name" value="PROTEIN SLG1"/>
    <property type="match status" value="1"/>
</dbReference>
<dbReference type="PROSITE" id="PS51212">
    <property type="entry name" value="WSC"/>
    <property type="match status" value="1"/>
</dbReference>
<dbReference type="Pfam" id="PF01822">
    <property type="entry name" value="WSC"/>
    <property type="match status" value="1"/>
</dbReference>
<keyword evidence="3 7" id="KW-0732">Signal</keyword>
<evidence type="ECO:0000256" key="7">
    <source>
        <dbReference type="SAM" id="SignalP"/>
    </source>
</evidence>
<gene>
    <name evidence="9" type="ORF">QBC35DRAFT_373355</name>
</gene>
<evidence type="ECO:0000256" key="3">
    <source>
        <dbReference type="ARBA" id="ARBA00022729"/>
    </source>
</evidence>
<reference evidence="9" key="2">
    <citation type="submission" date="2023-05" db="EMBL/GenBank/DDBJ databases">
        <authorList>
            <consortium name="Lawrence Berkeley National Laboratory"/>
            <person name="Steindorff A."/>
            <person name="Hensen N."/>
            <person name="Bonometti L."/>
            <person name="Westerberg I."/>
            <person name="Brannstrom I.O."/>
            <person name="Guillou S."/>
            <person name="Cros-Aarteil S."/>
            <person name="Calhoun S."/>
            <person name="Haridas S."/>
            <person name="Kuo A."/>
            <person name="Mondo S."/>
            <person name="Pangilinan J."/>
            <person name="Riley R."/>
            <person name="Labutti K."/>
            <person name="Andreopoulos B."/>
            <person name="Lipzen A."/>
            <person name="Chen C."/>
            <person name="Yanf M."/>
            <person name="Daum C."/>
            <person name="Ng V."/>
            <person name="Clum A."/>
            <person name="Ohm R."/>
            <person name="Martin F."/>
            <person name="Silar P."/>
            <person name="Natvig D."/>
            <person name="Lalanne C."/>
            <person name="Gautier V."/>
            <person name="Ament-Velasquez S.L."/>
            <person name="Kruys A."/>
            <person name="Hutchinson M.I."/>
            <person name="Powell A.J."/>
            <person name="Barry K."/>
            <person name="Miller A.N."/>
            <person name="Grigoriev I.V."/>
            <person name="Debuchy R."/>
            <person name="Gladieux P."/>
            <person name="Thoren M.H."/>
            <person name="Johannesson H."/>
        </authorList>
    </citation>
    <scope>NUCLEOTIDE SEQUENCE</scope>
    <source>
        <strain evidence="9">PSN309</strain>
    </source>
</reference>
<dbReference type="Proteomes" id="UP001302126">
    <property type="component" value="Unassembled WGS sequence"/>
</dbReference>
<evidence type="ECO:0000313" key="10">
    <source>
        <dbReference type="Proteomes" id="UP001302126"/>
    </source>
</evidence>
<evidence type="ECO:0000256" key="6">
    <source>
        <dbReference type="ARBA" id="ARBA00023180"/>
    </source>
</evidence>
<dbReference type="GO" id="GO:0005886">
    <property type="term" value="C:plasma membrane"/>
    <property type="evidence" value="ECO:0007669"/>
    <property type="project" value="TreeGrafter"/>
</dbReference>
<evidence type="ECO:0000256" key="2">
    <source>
        <dbReference type="ARBA" id="ARBA00022692"/>
    </source>
</evidence>
<evidence type="ECO:0000259" key="8">
    <source>
        <dbReference type="PROSITE" id="PS51212"/>
    </source>
</evidence>
<name>A0AAN6X1W9_9PEZI</name>
<reference evidence="9" key="1">
    <citation type="journal article" date="2023" name="Mol. Phylogenet. Evol.">
        <title>Genome-scale phylogeny and comparative genomics of the fungal order Sordariales.</title>
        <authorList>
            <person name="Hensen N."/>
            <person name="Bonometti L."/>
            <person name="Westerberg I."/>
            <person name="Brannstrom I.O."/>
            <person name="Guillou S."/>
            <person name="Cros-Aarteil S."/>
            <person name="Calhoun S."/>
            <person name="Haridas S."/>
            <person name="Kuo A."/>
            <person name="Mondo S."/>
            <person name="Pangilinan J."/>
            <person name="Riley R."/>
            <person name="LaButti K."/>
            <person name="Andreopoulos B."/>
            <person name="Lipzen A."/>
            <person name="Chen C."/>
            <person name="Yan M."/>
            <person name="Daum C."/>
            <person name="Ng V."/>
            <person name="Clum A."/>
            <person name="Steindorff A."/>
            <person name="Ohm R.A."/>
            <person name="Martin F."/>
            <person name="Silar P."/>
            <person name="Natvig D.O."/>
            <person name="Lalanne C."/>
            <person name="Gautier V."/>
            <person name="Ament-Velasquez S.L."/>
            <person name="Kruys A."/>
            <person name="Hutchinson M.I."/>
            <person name="Powell A.J."/>
            <person name="Barry K."/>
            <person name="Miller A.N."/>
            <person name="Grigoriev I.V."/>
            <person name="Debuchy R."/>
            <person name="Gladieux P."/>
            <person name="Hiltunen Thoren M."/>
            <person name="Johannesson H."/>
        </authorList>
    </citation>
    <scope>NUCLEOTIDE SEQUENCE</scope>
    <source>
        <strain evidence="9">PSN309</strain>
    </source>
</reference>